<sequence>MSEASNKIIDANSKTFYLISGTLNSTTFTEIFKDDKTMEDTHFLLETSAKHIYSYKLSNKATIWVIFYRITYHGNLESFVLEIKKFLNEVINFKGELRTPTITLNILKKLPEEYHKIAGKLSSNMKNLENPDAILNLLHNLALKEKGLSPQSTIQEISLNIEVFRAKTIHYFRDLKNNFLESHPDD</sequence>
<dbReference type="Proteomes" id="UP000765509">
    <property type="component" value="Unassembled WGS sequence"/>
</dbReference>
<evidence type="ECO:0000313" key="2">
    <source>
        <dbReference type="Proteomes" id="UP000765509"/>
    </source>
</evidence>
<keyword evidence="2" id="KW-1185">Reference proteome</keyword>
<reference evidence="1" key="1">
    <citation type="submission" date="2021-03" db="EMBL/GenBank/DDBJ databases">
        <title>Draft genome sequence of rust myrtle Austropuccinia psidii MF-1, a brazilian biotype.</title>
        <authorList>
            <person name="Quecine M.C."/>
            <person name="Pachon D.M.R."/>
            <person name="Bonatelli M.L."/>
            <person name="Correr F.H."/>
            <person name="Franceschini L.M."/>
            <person name="Leite T.F."/>
            <person name="Margarido G.R.A."/>
            <person name="Almeida C.A."/>
            <person name="Ferrarezi J.A."/>
            <person name="Labate C.A."/>
        </authorList>
    </citation>
    <scope>NUCLEOTIDE SEQUENCE</scope>
    <source>
        <strain evidence="1">MF-1</strain>
    </source>
</reference>
<accession>A0A9Q3I885</accession>
<organism evidence="1 2">
    <name type="scientific">Austropuccinia psidii MF-1</name>
    <dbReference type="NCBI Taxonomy" id="1389203"/>
    <lineage>
        <taxon>Eukaryota</taxon>
        <taxon>Fungi</taxon>
        <taxon>Dikarya</taxon>
        <taxon>Basidiomycota</taxon>
        <taxon>Pucciniomycotina</taxon>
        <taxon>Pucciniomycetes</taxon>
        <taxon>Pucciniales</taxon>
        <taxon>Sphaerophragmiaceae</taxon>
        <taxon>Austropuccinia</taxon>
    </lineage>
</organism>
<protein>
    <submittedName>
        <fullName evidence="1">Uncharacterized protein</fullName>
    </submittedName>
</protein>
<name>A0A9Q3I885_9BASI</name>
<gene>
    <name evidence="1" type="ORF">O181_069134</name>
</gene>
<dbReference type="AlphaFoldDB" id="A0A9Q3I885"/>
<comment type="caution">
    <text evidence="1">The sequence shown here is derived from an EMBL/GenBank/DDBJ whole genome shotgun (WGS) entry which is preliminary data.</text>
</comment>
<dbReference type="EMBL" id="AVOT02035143">
    <property type="protein sequence ID" value="MBW0529419.1"/>
    <property type="molecule type" value="Genomic_DNA"/>
</dbReference>
<dbReference type="OrthoDB" id="97058at2759"/>
<evidence type="ECO:0000313" key="1">
    <source>
        <dbReference type="EMBL" id="MBW0529419.1"/>
    </source>
</evidence>
<proteinExistence type="predicted"/>